<feature type="domain" description="Non-reducing end beta-L-arabinofuranosidase-like GH127 catalytic" evidence="1">
    <location>
        <begin position="54"/>
        <end position="421"/>
    </location>
</feature>
<comment type="caution">
    <text evidence="3">The sequence shown here is derived from an EMBL/GenBank/DDBJ whole genome shotgun (WGS) entry which is preliminary data.</text>
</comment>
<dbReference type="InterPro" id="IPR012878">
    <property type="entry name" value="Beta-AFase-like_GH127_cat"/>
</dbReference>
<dbReference type="PROSITE" id="PS51318">
    <property type="entry name" value="TAT"/>
    <property type="match status" value="1"/>
</dbReference>
<dbReference type="InterPro" id="IPR006311">
    <property type="entry name" value="TAT_signal"/>
</dbReference>
<dbReference type="Pfam" id="PF20736">
    <property type="entry name" value="Glyco_hydro127M"/>
    <property type="match status" value="1"/>
</dbReference>
<accession>A0A970B7S4</accession>
<dbReference type="AlphaFoldDB" id="A0A970B7S4"/>
<dbReference type="PANTHER" id="PTHR31151:SF0">
    <property type="entry name" value="PROLINE-TRNA LIGASE (DUF1680)"/>
    <property type="match status" value="1"/>
</dbReference>
<dbReference type="InterPro" id="IPR049046">
    <property type="entry name" value="Beta-AFase-like_GH127_middle"/>
</dbReference>
<dbReference type="InterPro" id="IPR008928">
    <property type="entry name" value="6-hairpin_glycosidase_sf"/>
</dbReference>
<evidence type="ECO:0000259" key="2">
    <source>
        <dbReference type="Pfam" id="PF20736"/>
    </source>
</evidence>
<evidence type="ECO:0000259" key="1">
    <source>
        <dbReference type="Pfam" id="PF07944"/>
    </source>
</evidence>
<dbReference type="GO" id="GO:0005975">
    <property type="term" value="P:carbohydrate metabolic process"/>
    <property type="evidence" value="ECO:0007669"/>
    <property type="project" value="InterPro"/>
</dbReference>
<dbReference type="SUPFAM" id="SSF48208">
    <property type="entry name" value="Six-hairpin glycosidases"/>
    <property type="match status" value="1"/>
</dbReference>
<name>A0A970B7S4_9GAMM</name>
<sequence>MPTRREIIQHGAALGAAAWTVIRAANASADAIAPLPPARADAVAWQAQPFAARQVCLLDGPFKVARDLDRRYLLALAPERLLHNFRVTAGQPSAAEPLGGWESPHCELRGHFVGHYLSACALLLAAGDDPAIRTQLQAVLDGLAACQRDDGYLSAFPDSFFDRLGRHENVWVPIYTWHKLIAGLIDVHQHTGDARALTMARGMADWLAAWSAPFGDDDWKQILDVEFGGINESYFTLYGLIGDARYEQMARRFDHHAVFDPLAAHRDALAGLHANTNIPKIVGAARGYELTGEARYHDIAAFFWKTVTGHHAYCTGGTSNYERWAGPDQFAGQLSGHTQECCCSYNMLKLTRHLYGWRPDAALIDYYERVLFNSRLGTQDARGMMMYFVPLDAGYWKVFNKPYDSFWCCTGTGTEEFAKTQDTIYFHTGEQLYVNLFIASELHWPEQGLRLRQETAFPQQQGTTLKLKLRRPRTLTLQLRIPAWARGATLSVNGQPQDVTLQPGTYYALRRRFADGDVVALGLPMALHAAPLPDDDGLQAMMYGPLVLAARLGGDGLTPDMIEVADQRPSFNRFIGEQLPSVYFKPDQSWMQPLAGQALTFEAQGIAERLTFIPLYQIQNERYAVYCRVRPEWERDPQI</sequence>
<evidence type="ECO:0000313" key="4">
    <source>
        <dbReference type="Proteomes" id="UP000653472"/>
    </source>
</evidence>
<proteinExistence type="predicted"/>
<keyword evidence="4" id="KW-1185">Reference proteome</keyword>
<gene>
    <name evidence="3" type="ORF">G7Y82_17965</name>
</gene>
<dbReference type="RefSeq" id="WP_168149531.1">
    <property type="nucleotide sequence ID" value="NZ_JAAVXB010000012.1"/>
</dbReference>
<dbReference type="PANTHER" id="PTHR31151">
    <property type="entry name" value="PROLINE-TRNA LIGASE (DUF1680)"/>
    <property type="match status" value="1"/>
</dbReference>
<dbReference type="Proteomes" id="UP000653472">
    <property type="component" value="Unassembled WGS sequence"/>
</dbReference>
<dbReference type="Pfam" id="PF07944">
    <property type="entry name" value="Beta-AFase-like_GH127_cat"/>
    <property type="match status" value="1"/>
</dbReference>
<protein>
    <submittedName>
        <fullName evidence="3">Tat pathway signal protein</fullName>
    </submittedName>
</protein>
<dbReference type="EMBL" id="JAAVXB010000012">
    <property type="protein sequence ID" value="NKF24203.1"/>
    <property type="molecule type" value="Genomic_DNA"/>
</dbReference>
<feature type="domain" description="Non-reducing end beta-L-arabinofuranosidase-like GH127 middle" evidence="2">
    <location>
        <begin position="431"/>
        <end position="525"/>
    </location>
</feature>
<organism evidence="3 4">
    <name type="scientific">Solimonas marina</name>
    <dbReference type="NCBI Taxonomy" id="2714601"/>
    <lineage>
        <taxon>Bacteria</taxon>
        <taxon>Pseudomonadati</taxon>
        <taxon>Pseudomonadota</taxon>
        <taxon>Gammaproteobacteria</taxon>
        <taxon>Nevskiales</taxon>
        <taxon>Nevskiaceae</taxon>
        <taxon>Solimonas</taxon>
    </lineage>
</organism>
<evidence type="ECO:0000313" key="3">
    <source>
        <dbReference type="EMBL" id="NKF24203.1"/>
    </source>
</evidence>
<reference evidence="3" key="1">
    <citation type="submission" date="2020-03" db="EMBL/GenBank/DDBJ databases">
        <title>Solimonas marina sp. nov., isolated from deep seawater of the Pacific Ocean.</title>
        <authorList>
            <person name="Liu X."/>
            <person name="Lai Q."/>
            <person name="Sun F."/>
            <person name="Gai Y."/>
            <person name="Li G."/>
            <person name="Shao Z."/>
        </authorList>
    </citation>
    <scope>NUCLEOTIDE SEQUENCE</scope>
    <source>
        <strain evidence="3">C16B3</strain>
    </source>
</reference>